<dbReference type="EMBL" id="JBHSNC010000057">
    <property type="protein sequence ID" value="MFC5532163.1"/>
    <property type="molecule type" value="Genomic_DNA"/>
</dbReference>
<evidence type="ECO:0000256" key="3">
    <source>
        <dbReference type="ARBA" id="ARBA00022729"/>
    </source>
</evidence>
<organism evidence="6 7">
    <name type="scientific">Cohnella yongneupensis</name>
    <dbReference type="NCBI Taxonomy" id="425006"/>
    <lineage>
        <taxon>Bacteria</taxon>
        <taxon>Bacillati</taxon>
        <taxon>Bacillota</taxon>
        <taxon>Bacilli</taxon>
        <taxon>Bacillales</taxon>
        <taxon>Paenibacillaceae</taxon>
        <taxon>Cohnella</taxon>
    </lineage>
</organism>
<comment type="similarity">
    <text evidence="1">Belongs to the bacterial solute-binding protein 1 family.</text>
</comment>
<feature type="transmembrane region" description="Helical" evidence="5">
    <location>
        <begin position="12"/>
        <end position="30"/>
    </location>
</feature>
<dbReference type="Pfam" id="PF13416">
    <property type="entry name" value="SBP_bac_8"/>
    <property type="match status" value="1"/>
</dbReference>
<sequence length="468" mass="51417">MKKVTNVARRKIALVLILLGMMVLILSPWSDAPRHQASPPAVAIPQGEPITAAIQQVDLQEPASLSVVVAMDEASFKLLAEQNIAFRHKHSDITVTLTRIDPEDAHRYFERASSLEEAADVMLLKSEWVNEFAASGYLLPADAAFVGKALTEQFDALSSLVKWNGSLMWGVPLNIDPYVLVWNETLLREWLGDGVTLPLTPEQWGTVAARSTGSSSATGAAVDAPITDSDASQKTAGPISWLTIDPYDPYALLSWLENVSGQRTDAIWNDAGENWTTTPLGTALSLFDTNKAGVQFATTPDSAENQLLQGQTLVAELPYSEAARLLVEAESNSPAMKLKLDHSSWKLSYVWPRGTSYVISADTSVEEAAITWITEMTDAPIQIANEQKLGLLPVYRSIYDNDARLKNLLPARSGQTFPNQASLAVDPKLPVRMKQLENLWKSYASGQFSLDEWKLAWTESLADLQRHD</sequence>
<reference evidence="7" key="1">
    <citation type="journal article" date="2019" name="Int. J. Syst. Evol. Microbiol.">
        <title>The Global Catalogue of Microorganisms (GCM) 10K type strain sequencing project: providing services to taxonomists for standard genome sequencing and annotation.</title>
        <authorList>
            <consortium name="The Broad Institute Genomics Platform"/>
            <consortium name="The Broad Institute Genome Sequencing Center for Infectious Disease"/>
            <person name="Wu L."/>
            <person name="Ma J."/>
        </authorList>
    </citation>
    <scope>NUCLEOTIDE SEQUENCE [LARGE SCALE GENOMIC DNA]</scope>
    <source>
        <strain evidence="7">CGMCC 1.18578</strain>
    </source>
</reference>
<dbReference type="PANTHER" id="PTHR30061">
    <property type="entry name" value="MALTOSE-BINDING PERIPLASMIC PROTEIN"/>
    <property type="match status" value="1"/>
</dbReference>
<keyword evidence="5" id="KW-0472">Membrane</keyword>
<feature type="compositionally biased region" description="Low complexity" evidence="4">
    <location>
        <begin position="210"/>
        <end position="222"/>
    </location>
</feature>
<protein>
    <submittedName>
        <fullName evidence="6">Extracellular solute-binding protein</fullName>
    </submittedName>
</protein>
<evidence type="ECO:0000256" key="4">
    <source>
        <dbReference type="SAM" id="MobiDB-lite"/>
    </source>
</evidence>
<keyword evidence="7" id="KW-1185">Reference proteome</keyword>
<keyword evidence="2" id="KW-0813">Transport</keyword>
<feature type="region of interest" description="Disordered" evidence="4">
    <location>
        <begin position="210"/>
        <end position="229"/>
    </location>
</feature>
<keyword evidence="3" id="KW-0732">Signal</keyword>
<dbReference type="PANTHER" id="PTHR30061:SF50">
    <property type="entry name" value="MALTOSE_MALTODEXTRIN-BINDING PERIPLASMIC PROTEIN"/>
    <property type="match status" value="1"/>
</dbReference>
<evidence type="ECO:0000256" key="5">
    <source>
        <dbReference type="SAM" id="Phobius"/>
    </source>
</evidence>
<dbReference type="Proteomes" id="UP001596108">
    <property type="component" value="Unassembled WGS sequence"/>
</dbReference>
<evidence type="ECO:0000313" key="6">
    <source>
        <dbReference type="EMBL" id="MFC5532163.1"/>
    </source>
</evidence>
<keyword evidence="5" id="KW-0812">Transmembrane</keyword>
<gene>
    <name evidence="6" type="ORF">ACFPQ4_22320</name>
</gene>
<evidence type="ECO:0000256" key="1">
    <source>
        <dbReference type="ARBA" id="ARBA00008520"/>
    </source>
</evidence>
<name>A0ABW0R5Z8_9BACL</name>
<dbReference type="SUPFAM" id="SSF53850">
    <property type="entry name" value="Periplasmic binding protein-like II"/>
    <property type="match status" value="1"/>
</dbReference>
<dbReference type="InterPro" id="IPR006059">
    <property type="entry name" value="SBP"/>
</dbReference>
<evidence type="ECO:0000313" key="7">
    <source>
        <dbReference type="Proteomes" id="UP001596108"/>
    </source>
</evidence>
<comment type="caution">
    <text evidence="6">The sequence shown here is derived from an EMBL/GenBank/DDBJ whole genome shotgun (WGS) entry which is preliminary data.</text>
</comment>
<dbReference type="Gene3D" id="3.40.190.10">
    <property type="entry name" value="Periplasmic binding protein-like II"/>
    <property type="match status" value="1"/>
</dbReference>
<evidence type="ECO:0000256" key="2">
    <source>
        <dbReference type="ARBA" id="ARBA00022448"/>
    </source>
</evidence>
<keyword evidence="5" id="KW-1133">Transmembrane helix</keyword>
<proteinExistence type="inferred from homology"/>
<dbReference type="RefSeq" id="WP_378114135.1">
    <property type="nucleotide sequence ID" value="NZ_JBHSNC010000057.1"/>
</dbReference>
<accession>A0ABW0R5Z8</accession>